<dbReference type="Gene3D" id="3.40.50.1010">
    <property type="entry name" value="5'-nuclease"/>
    <property type="match status" value="1"/>
</dbReference>
<dbReference type="GO" id="GO:0008409">
    <property type="term" value="F:5'-3' exonuclease activity"/>
    <property type="evidence" value="ECO:0007669"/>
    <property type="project" value="InterPro"/>
</dbReference>
<evidence type="ECO:0000256" key="4">
    <source>
        <dbReference type="ARBA" id="ARBA00022695"/>
    </source>
</evidence>
<evidence type="ECO:0000256" key="1">
    <source>
        <dbReference type="ARBA" id="ARBA00007705"/>
    </source>
</evidence>
<dbReference type="Gene3D" id="1.10.150.20">
    <property type="entry name" value="5' to 3' exonuclease, C-terminal subdomain"/>
    <property type="match status" value="2"/>
</dbReference>
<dbReference type="PATRIC" id="fig|1618552.3.peg.833"/>
<dbReference type="InterPro" id="IPR002298">
    <property type="entry name" value="DNA_polymerase_A"/>
</dbReference>
<keyword evidence="7" id="KW-0239">DNA-directed DNA polymerase</keyword>
<dbReference type="Gene3D" id="1.20.1060.10">
    <property type="entry name" value="Taq DNA Polymerase, Chain T, domain 4"/>
    <property type="match status" value="1"/>
</dbReference>
<dbReference type="InterPro" id="IPR029060">
    <property type="entry name" value="PIN-like_dom_sf"/>
</dbReference>
<gene>
    <name evidence="13" type="ORF">UT61_C0035G0001</name>
</gene>
<keyword evidence="9" id="KW-0234">DNA repair</keyword>
<comment type="caution">
    <text evidence="13">The sequence shown here is derived from an EMBL/GenBank/DDBJ whole genome shotgun (WGS) entry which is preliminary data.</text>
</comment>
<dbReference type="InterPro" id="IPR036279">
    <property type="entry name" value="5-3_exonuclease_C_sf"/>
</dbReference>
<dbReference type="InterPro" id="IPR008918">
    <property type="entry name" value="HhH2"/>
</dbReference>
<dbReference type="CDD" id="cd09898">
    <property type="entry name" value="H3TH_53EXO"/>
    <property type="match status" value="1"/>
</dbReference>
<evidence type="ECO:0000256" key="7">
    <source>
        <dbReference type="ARBA" id="ARBA00022932"/>
    </source>
</evidence>
<dbReference type="SMART" id="SM00279">
    <property type="entry name" value="HhH2"/>
    <property type="match status" value="1"/>
</dbReference>
<evidence type="ECO:0000256" key="2">
    <source>
        <dbReference type="ARBA" id="ARBA00012417"/>
    </source>
</evidence>
<dbReference type="InterPro" id="IPR043502">
    <property type="entry name" value="DNA/RNA_pol_sf"/>
</dbReference>
<dbReference type="InterPro" id="IPR020045">
    <property type="entry name" value="DNA_polI_H3TH"/>
</dbReference>
<feature type="non-terminal residue" evidence="13">
    <location>
        <position position="1"/>
    </location>
</feature>
<evidence type="ECO:0000256" key="3">
    <source>
        <dbReference type="ARBA" id="ARBA00022679"/>
    </source>
</evidence>
<dbReference type="AlphaFoldDB" id="A0A0G0PVN8"/>
<dbReference type="GO" id="GO:0003887">
    <property type="term" value="F:DNA-directed DNA polymerase activity"/>
    <property type="evidence" value="ECO:0007669"/>
    <property type="project" value="UniProtKB-KW"/>
</dbReference>
<reference evidence="13 14" key="1">
    <citation type="journal article" date="2015" name="Nature">
        <title>rRNA introns, odd ribosomes, and small enigmatic genomes across a large radiation of phyla.</title>
        <authorList>
            <person name="Brown C.T."/>
            <person name="Hug L.A."/>
            <person name="Thomas B.C."/>
            <person name="Sharon I."/>
            <person name="Castelle C.J."/>
            <person name="Singh A."/>
            <person name="Wilkins M.J."/>
            <person name="Williams K.H."/>
            <person name="Banfield J.F."/>
        </authorList>
    </citation>
    <scope>NUCLEOTIDE SEQUENCE [LARGE SCALE GENOMIC DNA]</scope>
</reference>
<dbReference type="EC" id="2.7.7.7" evidence="2"/>
<dbReference type="FunFam" id="1.20.1060.10:FF:000001">
    <property type="entry name" value="DNA polymerase I"/>
    <property type="match status" value="1"/>
</dbReference>
<keyword evidence="5" id="KW-0235">DNA replication</keyword>
<dbReference type="SUPFAM" id="SSF47807">
    <property type="entry name" value="5' to 3' exonuclease, C-terminal subdomain"/>
    <property type="match status" value="1"/>
</dbReference>
<dbReference type="Pfam" id="PF00476">
    <property type="entry name" value="DNA_pol_A"/>
    <property type="match status" value="1"/>
</dbReference>
<dbReference type="Gene3D" id="3.30.70.370">
    <property type="match status" value="1"/>
</dbReference>
<dbReference type="PROSITE" id="PS00447">
    <property type="entry name" value="DNA_POLYMERASE_A"/>
    <property type="match status" value="1"/>
</dbReference>
<evidence type="ECO:0000256" key="8">
    <source>
        <dbReference type="ARBA" id="ARBA00023125"/>
    </source>
</evidence>
<keyword evidence="6" id="KW-0227">DNA damage</keyword>
<keyword evidence="4" id="KW-0548">Nucleotidyltransferase</keyword>
<dbReference type="PRINTS" id="PR00868">
    <property type="entry name" value="DNAPOLI"/>
</dbReference>
<feature type="domain" description="DNA-directed DNA polymerase family A palm" evidence="12">
    <location>
        <begin position="424"/>
        <end position="632"/>
    </location>
</feature>
<dbReference type="Pfam" id="PF01367">
    <property type="entry name" value="5_3_exonuc"/>
    <property type="match status" value="1"/>
</dbReference>
<dbReference type="EMBL" id="LBXL01000035">
    <property type="protein sequence ID" value="KKR29166.1"/>
    <property type="molecule type" value="Genomic_DNA"/>
</dbReference>
<dbReference type="FunFam" id="1.10.150.20:FF:000003">
    <property type="entry name" value="DNA polymerase I"/>
    <property type="match status" value="1"/>
</dbReference>
<evidence type="ECO:0000313" key="13">
    <source>
        <dbReference type="EMBL" id="KKR29166.1"/>
    </source>
</evidence>
<organism evidence="13 14">
    <name type="scientific">Candidatus Woesebacteria bacterium GW2011_GWA1_39_8</name>
    <dbReference type="NCBI Taxonomy" id="1618552"/>
    <lineage>
        <taxon>Bacteria</taxon>
        <taxon>Candidatus Woeseibacteriota</taxon>
    </lineage>
</organism>
<name>A0A0G0PVN8_9BACT</name>
<accession>A0A0G0PVN8</accession>
<dbReference type="SMART" id="SM00475">
    <property type="entry name" value="53EXOc"/>
    <property type="match status" value="1"/>
</dbReference>
<dbReference type="PANTHER" id="PTHR10133:SF27">
    <property type="entry name" value="DNA POLYMERASE NU"/>
    <property type="match status" value="1"/>
</dbReference>
<dbReference type="SUPFAM" id="SSF56672">
    <property type="entry name" value="DNA/RNA polymerases"/>
    <property type="match status" value="1"/>
</dbReference>
<dbReference type="GO" id="GO:0003677">
    <property type="term" value="F:DNA binding"/>
    <property type="evidence" value="ECO:0007669"/>
    <property type="project" value="UniProtKB-KW"/>
</dbReference>
<dbReference type="GO" id="GO:0006302">
    <property type="term" value="P:double-strand break repair"/>
    <property type="evidence" value="ECO:0007669"/>
    <property type="project" value="TreeGrafter"/>
</dbReference>
<feature type="domain" description="5'-3' exonuclease" evidence="11">
    <location>
        <begin position="1"/>
        <end position="179"/>
    </location>
</feature>
<dbReference type="InterPro" id="IPR001098">
    <property type="entry name" value="DNA-dir_DNA_pol_A_palm_dom"/>
</dbReference>
<dbReference type="CDD" id="cd09859">
    <property type="entry name" value="PIN_53EXO"/>
    <property type="match status" value="1"/>
</dbReference>
<evidence type="ECO:0000256" key="9">
    <source>
        <dbReference type="ARBA" id="ARBA00023204"/>
    </source>
</evidence>
<dbReference type="InterPro" id="IPR002421">
    <property type="entry name" value="5-3_exonuclease"/>
</dbReference>
<dbReference type="CDD" id="cd08637">
    <property type="entry name" value="DNA_pol_A_pol_I_C"/>
    <property type="match status" value="1"/>
</dbReference>
<dbReference type="Pfam" id="PF02739">
    <property type="entry name" value="5_3_exonuc_N"/>
    <property type="match status" value="1"/>
</dbReference>
<dbReference type="GO" id="GO:0006261">
    <property type="term" value="P:DNA-templated DNA replication"/>
    <property type="evidence" value="ECO:0007669"/>
    <property type="project" value="InterPro"/>
</dbReference>
<dbReference type="SUPFAM" id="SSF88723">
    <property type="entry name" value="PIN domain-like"/>
    <property type="match status" value="1"/>
</dbReference>
<dbReference type="PANTHER" id="PTHR10133">
    <property type="entry name" value="DNA POLYMERASE I"/>
    <property type="match status" value="1"/>
</dbReference>
<keyword evidence="8" id="KW-0238">DNA-binding</keyword>
<dbReference type="Proteomes" id="UP000034793">
    <property type="component" value="Unassembled WGS sequence"/>
</dbReference>
<comment type="catalytic activity">
    <reaction evidence="10">
        <text>DNA(n) + a 2'-deoxyribonucleoside 5'-triphosphate = DNA(n+1) + diphosphate</text>
        <dbReference type="Rhea" id="RHEA:22508"/>
        <dbReference type="Rhea" id="RHEA-COMP:17339"/>
        <dbReference type="Rhea" id="RHEA-COMP:17340"/>
        <dbReference type="ChEBI" id="CHEBI:33019"/>
        <dbReference type="ChEBI" id="CHEBI:61560"/>
        <dbReference type="ChEBI" id="CHEBI:173112"/>
        <dbReference type="EC" id="2.7.7.7"/>
    </reaction>
</comment>
<evidence type="ECO:0000259" key="12">
    <source>
        <dbReference type="SMART" id="SM00482"/>
    </source>
</evidence>
<evidence type="ECO:0000256" key="6">
    <source>
        <dbReference type="ARBA" id="ARBA00022763"/>
    </source>
</evidence>
<evidence type="ECO:0000259" key="11">
    <source>
        <dbReference type="SMART" id="SM00475"/>
    </source>
</evidence>
<comment type="similarity">
    <text evidence="1">Belongs to the DNA polymerase type-A family.</text>
</comment>
<protein>
    <recommendedName>
        <fullName evidence="2">DNA-directed DNA polymerase</fullName>
        <ecNumber evidence="2">2.7.7.7</ecNumber>
    </recommendedName>
</protein>
<dbReference type="SMART" id="SM00482">
    <property type="entry name" value="POLAc"/>
    <property type="match status" value="1"/>
</dbReference>
<evidence type="ECO:0000313" key="14">
    <source>
        <dbReference type="Proteomes" id="UP000034793"/>
    </source>
</evidence>
<dbReference type="InterPro" id="IPR020046">
    <property type="entry name" value="5-3_exonucl_a-hlix_arch_N"/>
</dbReference>
<sequence>KQICEALNIPIYSKEGFEADDMLGTIVEKMRSKNTDIIIASGDMDTLQLIDDNYVKVYTLKKGIKDTILYDKKAVQERFGFAPELLPDFKGLRGDPSDNIIGIQGIGEKSATDLIKSFGSIENIYKELRSKSSEIRKKIKPRILKLLEEGEEEAKFSKMLATIRRDAPIDFVLPEKRWQDGLDLQKAEALFQELEFRTMGERLKNVLEGNEKSPKEGHLKGGLQNAPVLEGRLSVPEDALQGDFSDEENILAELKKINSEHLFEEIEKPLIPIIKKMERRGVLIDSDLLKKLNQDYSGQLKELENKIWEKAGTKFNVSSPKQLGEVLFDKLGLSVKYQKKTSTGAKSTKQSELQKMKDLHPIIPLILEYRELSKLVSTYIEPIPKMVDKGGRLHTHFLQMGTTTGRMASQNPNLQNIPVSSENGKVIRKAFLAPKHYKLVAFDYSQIELRIAAFLSGDEKLIQIFKSGEDVHTSVAAAVFGVPKEQVDREMRRKAKVINFGILYGMGVNALTQNLGSDRKTAQAFYNTYFEKFSGLATYLDKTREEAEKSGFTKTFFGRRRYFEGLKSKIPYIKASAERMAINAPIQGTSADIIKIAMKRIDDFIAENNLTEKVYLILQIHDELIYEIENSLVEEMTPKIKKIMQDVIPPEKIYGVPIIVDSSTGLNWGSLE</sequence>
<dbReference type="FunFam" id="1.10.150.20:FF:000002">
    <property type="entry name" value="DNA polymerase I"/>
    <property type="match status" value="1"/>
</dbReference>
<evidence type="ECO:0000256" key="10">
    <source>
        <dbReference type="ARBA" id="ARBA00049244"/>
    </source>
</evidence>
<proteinExistence type="inferred from homology"/>
<dbReference type="InterPro" id="IPR019760">
    <property type="entry name" value="DNA-dir_DNA_pol_A_CS"/>
</dbReference>
<evidence type="ECO:0000256" key="5">
    <source>
        <dbReference type="ARBA" id="ARBA00022705"/>
    </source>
</evidence>
<keyword evidence="3" id="KW-0808">Transferase</keyword>